<dbReference type="InterPro" id="IPR001611">
    <property type="entry name" value="Leu-rich_rpt"/>
</dbReference>
<protein>
    <submittedName>
        <fullName evidence="6">Uncharacterized protein</fullName>
    </submittedName>
</protein>
<dbReference type="InterPro" id="IPR003591">
    <property type="entry name" value="Leu-rich_rpt_typical-subtyp"/>
</dbReference>
<dbReference type="Pfam" id="PF13855">
    <property type="entry name" value="LRR_8"/>
    <property type="match status" value="1"/>
</dbReference>
<evidence type="ECO:0000256" key="4">
    <source>
        <dbReference type="SAM" id="Phobius"/>
    </source>
</evidence>
<keyword evidence="1" id="KW-0433">Leucine-rich repeat</keyword>
<dbReference type="Proteomes" id="UP001187531">
    <property type="component" value="Unassembled WGS sequence"/>
</dbReference>
<organism evidence="6 7">
    <name type="scientific">Artemia franciscana</name>
    <name type="common">Brine shrimp</name>
    <name type="synonym">Artemia sanfranciscana</name>
    <dbReference type="NCBI Taxonomy" id="6661"/>
    <lineage>
        <taxon>Eukaryota</taxon>
        <taxon>Metazoa</taxon>
        <taxon>Ecdysozoa</taxon>
        <taxon>Arthropoda</taxon>
        <taxon>Crustacea</taxon>
        <taxon>Branchiopoda</taxon>
        <taxon>Anostraca</taxon>
        <taxon>Artemiidae</taxon>
        <taxon>Artemia</taxon>
    </lineage>
</organism>
<accession>A0AA88HB80</accession>
<evidence type="ECO:0000256" key="5">
    <source>
        <dbReference type="SAM" id="SignalP"/>
    </source>
</evidence>
<keyword evidence="4" id="KW-0472">Membrane</keyword>
<gene>
    <name evidence="6" type="ORF">QYM36_015973</name>
</gene>
<evidence type="ECO:0000256" key="1">
    <source>
        <dbReference type="ARBA" id="ARBA00022614"/>
    </source>
</evidence>
<dbReference type="PANTHER" id="PTHR24373:SF275">
    <property type="entry name" value="TIR DOMAIN-CONTAINING PROTEIN"/>
    <property type="match status" value="1"/>
</dbReference>
<keyword evidence="3" id="KW-0677">Repeat</keyword>
<dbReference type="PROSITE" id="PS51450">
    <property type="entry name" value="LRR"/>
    <property type="match status" value="1"/>
</dbReference>
<feature type="transmembrane region" description="Helical" evidence="4">
    <location>
        <begin position="496"/>
        <end position="519"/>
    </location>
</feature>
<keyword evidence="4" id="KW-0812">Transmembrane</keyword>
<reference evidence="6" key="1">
    <citation type="submission" date="2023-07" db="EMBL/GenBank/DDBJ databases">
        <title>Chromosome-level genome assembly of Artemia franciscana.</title>
        <authorList>
            <person name="Jo E."/>
        </authorList>
    </citation>
    <scope>NUCLEOTIDE SEQUENCE</scope>
    <source>
        <tissue evidence="6">Whole body</tissue>
    </source>
</reference>
<name>A0AA88HB80_ARTSF</name>
<dbReference type="SUPFAM" id="SSF52058">
    <property type="entry name" value="L domain-like"/>
    <property type="match status" value="1"/>
</dbReference>
<dbReference type="EMBL" id="JAVRJZ010000020">
    <property type="protein sequence ID" value="KAK2705800.1"/>
    <property type="molecule type" value="Genomic_DNA"/>
</dbReference>
<dbReference type="InterPro" id="IPR050328">
    <property type="entry name" value="Dev_Immune_Receptor"/>
</dbReference>
<proteinExistence type="predicted"/>
<evidence type="ECO:0000256" key="3">
    <source>
        <dbReference type="ARBA" id="ARBA00022737"/>
    </source>
</evidence>
<keyword evidence="4" id="KW-1133">Transmembrane helix</keyword>
<dbReference type="SMART" id="SM00369">
    <property type="entry name" value="LRR_TYP"/>
    <property type="match status" value="5"/>
</dbReference>
<evidence type="ECO:0000313" key="6">
    <source>
        <dbReference type="EMBL" id="KAK2705800.1"/>
    </source>
</evidence>
<evidence type="ECO:0000256" key="2">
    <source>
        <dbReference type="ARBA" id="ARBA00022729"/>
    </source>
</evidence>
<keyword evidence="7" id="KW-1185">Reference proteome</keyword>
<sequence length="546" mass="61096">MRMLLLLFVATDVIGNPATKSDLDTCSVDSDIDVLPLNKKNMDCEFSGAHKSEANCIGGFPESLSSEVLMLVLRKTNLGALGYQQFKNSPSFITSRSLLVLILNDTGITTLCPSIFRHTPNLRKLDLSFNKISSLFGTMFQFLADIEEINLSHNEISLIAKNTFTEMMNLKRLDLSLNQIAYFNAGLPQSLSYLNLSSNVMTELSDSLNHLGLETLDVCNNPLHNFGAALYIPKLHSVCISDDNMGDDIVRNFDAPNVKQLSLIGDSHRLGLRNGIDFSQIACDSFVKFSHMEKLSVHHYSMTHVNFLQYLRSCYYVTLQYVTVSEAIQASSFQNVMTLDLSHSRQLAQEVLTHIEIIESMVSLQKITLHHCQITSLSWFNYFSKLTNFMKCDISFNEGICSTKDETLCTELSRETISKLYGYDSLSCISTNEALQQYCPEKTTPVITTTAFIPNTYPIAISAENTHNFPETSSIYTSKPYVSATADPFHDPNSDIGIIIGIILGIVLILIIIGLVLYFSKTKRKDNYGVPMKSCQNEELKKLVKN</sequence>
<dbReference type="PANTHER" id="PTHR24373">
    <property type="entry name" value="SLIT RELATED LEUCINE-RICH REPEAT NEURONAL PROTEIN"/>
    <property type="match status" value="1"/>
</dbReference>
<comment type="caution">
    <text evidence="6">The sequence shown here is derived from an EMBL/GenBank/DDBJ whole genome shotgun (WGS) entry which is preliminary data.</text>
</comment>
<evidence type="ECO:0000313" key="7">
    <source>
        <dbReference type="Proteomes" id="UP001187531"/>
    </source>
</evidence>
<dbReference type="Gene3D" id="3.80.10.10">
    <property type="entry name" value="Ribonuclease Inhibitor"/>
    <property type="match status" value="2"/>
</dbReference>
<feature type="signal peptide" evidence="5">
    <location>
        <begin position="1"/>
        <end position="15"/>
    </location>
</feature>
<feature type="chain" id="PRO_5041671576" evidence="5">
    <location>
        <begin position="16"/>
        <end position="546"/>
    </location>
</feature>
<dbReference type="InterPro" id="IPR032675">
    <property type="entry name" value="LRR_dom_sf"/>
</dbReference>
<keyword evidence="2 5" id="KW-0732">Signal</keyword>
<dbReference type="AlphaFoldDB" id="A0AA88HB80"/>